<evidence type="ECO:0000256" key="3">
    <source>
        <dbReference type="ARBA" id="ARBA00022729"/>
    </source>
</evidence>
<evidence type="ECO:0000259" key="7">
    <source>
        <dbReference type="Pfam" id="PF08263"/>
    </source>
</evidence>
<keyword evidence="2" id="KW-0433">Leucine-rich repeat</keyword>
<keyword evidence="5" id="KW-0472">Membrane</keyword>
<protein>
    <recommendedName>
        <fullName evidence="7">Leucine-rich repeat-containing N-terminal plant-type domain-containing protein</fullName>
    </recommendedName>
</protein>
<dbReference type="InterPro" id="IPR053211">
    <property type="entry name" value="DNA_repair-toleration"/>
</dbReference>
<evidence type="ECO:0000313" key="8">
    <source>
        <dbReference type="EMBL" id="VAH12032.1"/>
    </source>
</evidence>
<feature type="domain" description="Leucine-rich repeat-containing N-terminal plant-type" evidence="7">
    <location>
        <begin position="40"/>
        <end position="77"/>
    </location>
</feature>
<gene>
    <name evidence="8" type="ORF">TRITD_1Bv1G001440</name>
</gene>
<dbReference type="PANTHER" id="PTHR48060:SF19">
    <property type="entry name" value="LEUCINE-RICH REPEAT-CONTAINING N-TERMINAL PLANT-TYPE DOMAIN-CONTAINING PROTEIN"/>
    <property type="match status" value="1"/>
</dbReference>
<dbReference type="PRINTS" id="PR00019">
    <property type="entry name" value="LEURICHRPT"/>
</dbReference>
<dbReference type="InterPro" id="IPR001611">
    <property type="entry name" value="Leu-rich_rpt"/>
</dbReference>
<dbReference type="FunFam" id="3.80.10.10:FF:000400">
    <property type="entry name" value="Nuclear pore complex protein NUP107"/>
    <property type="match status" value="1"/>
</dbReference>
<accession>A0A9R0QI73</accession>
<evidence type="ECO:0000256" key="5">
    <source>
        <dbReference type="ARBA" id="ARBA00023136"/>
    </source>
</evidence>
<feature type="signal peptide" evidence="6">
    <location>
        <begin position="1"/>
        <end position="30"/>
    </location>
</feature>
<keyword evidence="9" id="KW-1185">Reference proteome</keyword>
<organism evidence="8 9">
    <name type="scientific">Triticum turgidum subsp. durum</name>
    <name type="common">Durum wheat</name>
    <name type="synonym">Triticum durum</name>
    <dbReference type="NCBI Taxonomy" id="4567"/>
    <lineage>
        <taxon>Eukaryota</taxon>
        <taxon>Viridiplantae</taxon>
        <taxon>Streptophyta</taxon>
        <taxon>Embryophyta</taxon>
        <taxon>Tracheophyta</taxon>
        <taxon>Spermatophyta</taxon>
        <taxon>Magnoliopsida</taxon>
        <taxon>Liliopsida</taxon>
        <taxon>Poales</taxon>
        <taxon>Poaceae</taxon>
        <taxon>BOP clade</taxon>
        <taxon>Pooideae</taxon>
        <taxon>Triticodae</taxon>
        <taxon>Triticeae</taxon>
        <taxon>Triticinae</taxon>
        <taxon>Triticum</taxon>
    </lineage>
</organism>
<dbReference type="GO" id="GO:0016020">
    <property type="term" value="C:membrane"/>
    <property type="evidence" value="ECO:0007669"/>
    <property type="project" value="UniProtKB-SubCell"/>
</dbReference>
<evidence type="ECO:0000313" key="9">
    <source>
        <dbReference type="Proteomes" id="UP000324705"/>
    </source>
</evidence>
<dbReference type="Pfam" id="PF08263">
    <property type="entry name" value="LRRNT_2"/>
    <property type="match status" value="1"/>
</dbReference>
<keyword evidence="4" id="KW-0677">Repeat</keyword>
<dbReference type="Gene3D" id="3.80.10.10">
    <property type="entry name" value="Ribonuclease Inhibitor"/>
    <property type="match status" value="2"/>
</dbReference>
<dbReference type="Pfam" id="PF00560">
    <property type="entry name" value="LRR_1"/>
    <property type="match status" value="3"/>
</dbReference>
<dbReference type="AlphaFoldDB" id="A0A9R0QI73"/>
<dbReference type="Proteomes" id="UP000324705">
    <property type="component" value="Chromosome 1B"/>
</dbReference>
<evidence type="ECO:0000256" key="6">
    <source>
        <dbReference type="SAM" id="SignalP"/>
    </source>
</evidence>
<reference evidence="8 9" key="1">
    <citation type="submission" date="2017-09" db="EMBL/GenBank/DDBJ databases">
        <authorList>
            <consortium name="International Durum Wheat Genome Sequencing Consortium (IDWGSC)"/>
            <person name="Milanesi L."/>
        </authorList>
    </citation>
    <scope>NUCLEOTIDE SEQUENCE [LARGE SCALE GENOMIC DNA]</scope>
    <source>
        <strain evidence="9">cv. Svevo</strain>
    </source>
</reference>
<evidence type="ECO:0000256" key="2">
    <source>
        <dbReference type="ARBA" id="ARBA00022614"/>
    </source>
</evidence>
<comment type="subcellular location">
    <subcellularLocation>
        <location evidence="1">Membrane</location>
    </subcellularLocation>
</comment>
<evidence type="ECO:0000256" key="1">
    <source>
        <dbReference type="ARBA" id="ARBA00004370"/>
    </source>
</evidence>
<evidence type="ECO:0000256" key="4">
    <source>
        <dbReference type="ARBA" id="ARBA00022737"/>
    </source>
</evidence>
<dbReference type="Gramene" id="TRITD1Bv1G001440.8">
    <property type="protein sequence ID" value="TRITD1Bv1G001440.8"/>
    <property type="gene ID" value="TRITD1Bv1G001440"/>
</dbReference>
<dbReference type="SUPFAM" id="SSF52058">
    <property type="entry name" value="L domain-like"/>
    <property type="match status" value="1"/>
</dbReference>
<dbReference type="PANTHER" id="PTHR48060">
    <property type="entry name" value="DNA DAMAGE-REPAIR/TOLERATION PROTEIN DRT100"/>
    <property type="match status" value="1"/>
</dbReference>
<dbReference type="EMBL" id="LT934112">
    <property type="protein sequence ID" value="VAH12032.1"/>
    <property type="molecule type" value="Genomic_DNA"/>
</dbReference>
<feature type="chain" id="PRO_5040515621" description="Leucine-rich repeat-containing N-terminal plant-type domain-containing protein" evidence="6">
    <location>
        <begin position="31"/>
        <end position="241"/>
    </location>
</feature>
<dbReference type="InterPro" id="IPR013210">
    <property type="entry name" value="LRR_N_plant-typ"/>
</dbReference>
<sequence>MQTLGSKMQPVLYLCLLLMPCLFLVEEAHAACHGGISLRSQRMALLHWKDTLASPPVQMSSWQENTTPCNWTGIVCTAVRHGRRMPRVVTDISLPDAGIRGQLGELNFSALAFLTYIDLSNNSLHGALPASISCLSSLLELYLPYNQLTWKIPYEIGGLQSLRVLELSFNRLTGHIPASLGNLTMLNDLIIDQNMVSGPIPEEIGRLVNLQLLQLSNSTLSGLIPKIPWKSDPTKYFELIW</sequence>
<dbReference type="InterPro" id="IPR032675">
    <property type="entry name" value="LRR_dom_sf"/>
</dbReference>
<proteinExistence type="predicted"/>
<name>A0A9R0QI73_TRITD</name>
<keyword evidence="3 6" id="KW-0732">Signal</keyword>